<dbReference type="EMBL" id="UYSU01043199">
    <property type="protein sequence ID" value="VDM04231.1"/>
    <property type="molecule type" value="Genomic_DNA"/>
</dbReference>
<reference evidence="3" key="1">
    <citation type="submission" date="2016-06" db="UniProtKB">
        <authorList>
            <consortium name="WormBaseParasite"/>
        </authorList>
    </citation>
    <scope>IDENTIFICATION</scope>
</reference>
<dbReference type="WBParaSite" id="SSLN_0001852001-mRNA-1">
    <property type="protein sequence ID" value="SSLN_0001852001-mRNA-1"/>
    <property type="gene ID" value="SSLN_0001852001"/>
</dbReference>
<gene>
    <name evidence="1" type="ORF">SSLN_LOCUS17845</name>
</gene>
<evidence type="ECO:0000313" key="3">
    <source>
        <dbReference type="WBParaSite" id="SSLN_0001852001-mRNA-1"/>
    </source>
</evidence>
<accession>A0A183TMZ7</accession>
<evidence type="ECO:0000313" key="2">
    <source>
        <dbReference type="Proteomes" id="UP000275846"/>
    </source>
</evidence>
<name>A0A183TMZ7_SCHSO</name>
<reference evidence="1 2" key="2">
    <citation type="submission" date="2018-11" db="EMBL/GenBank/DDBJ databases">
        <authorList>
            <consortium name="Pathogen Informatics"/>
        </authorList>
    </citation>
    <scope>NUCLEOTIDE SEQUENCE [LARGE SCALE GENOMIC DNA]</scope>
    <source>
        <strain evidence="1 2">NST_G2</strain>
    </source>
</reference>
<proteinExistence type="predicted"/>
<keyword evidence="2" id="KW-1185">Reference proteome</keyword>
<evidence type="ECO:0000313" key="1">
    <source>
        <dbReference type="EMBL" id="VDM04231.1"/>
    </source>
</evidence>
<organism evidence="3">
    <name type="scientific">Schistocephalus solidus</name>
    <name type="common">Tapeworm</name>
    <dbReference type="NCBI Taxonomy" id="70667"/>
    <lineage>
        <taxon>Eukaryota</taxon>
        <taxon>Metazoa</taxon>
        <taxon>Spiralia</taxon>
        <taxon>Lophotrochozoa</taxon>
        <taxon>Platyhelminthes</taxon>
        <taxon>Cestoda</taxon>
        <taxon>Eucestoda</taxon>
        <taxon>Diphyllobothriidea</taxon>
        <taxon>Diphyllobothriidae</taxon>
        <taxon>Schistocephalus</taxon>
    </lineage>
</organism>
<dbReference type="AlphaFoldDB" id="A0A183TMZ7"/>
<protein>
    <submittedName>
        <fullName evidence="1 3">Uncharacterized protein</fullName>
    </submittedName>
</protein>
<sequence length="149" mass="15816">MCHAGDSRHLRDVTNPNKLCALDTQKQRSMGCSPGELSPTDVPMAEVLNPLAGGVNYSTRVGYVHSADQNAATAAAAAAAASNKVANEGCYCLYSSYALLLVLTTTAASNPSPVAELTRAHVVAVHAYLHRRRCRQLRVVLLVGLEANR</sequence>
<dbReference type="Proteomes" id="UP000275846">
    <property type="component" value="Unassembled WGS sequence"/>
</dbReference>